<dbReference type="Gene3D" id="1.10.1040.10">
    <property type="entry name" value="N-(1-d-carboxylethyl)-l-norvaline Dehydrogenase, domain 2"/>
    <property type="match status" value="1"/>
</dbReference>
<keyword evidence="4 10" id="KW-0521">NADP</keyword>
<evidence type="ECO:0000256" key="8">
    <source>
        <dbReference type="ARBA" id="ARBA00023209"/>
    </source>
</evidence>
<dbReference type="RefSeq" id="WP_233719121.1">
    <property type="nucleotide sequence ID" value="NZ_JAJUWU010000007.1"/>
</dbReference>
<dbReference type="GO" id="GO:0008654">
    <property type="term" value="P:phospholipid biosynthetic process"/>
    <property type="evidence" value="ECO:0007669"/>
    <property type="project" value="UniProtKB-KW"/>
</dbReference>
<dbReference type="InterPro" id="IPR036291">
    <property type="entry name" value="NAD(P)-bd_dom_sf"/>
</dbReference>
<comment type="function">
    <text evidence="10">Catalyzes the reduction of the glycolytic intermediate dihydroxyacetone phosphate (DHAP) to sn-glycerol 3-phosphate (G3P), the key precursor for phospholipid synthesis.</text>
</comment>
<dbReference type="SUPFAM" id="SSF48179">
    <property type="entry name" value="6-phosphogluconate dehydrogenase C-terminal domain-like"/>
    <property type="match status" value="1"/>
</dbReference>
<reference evidence="19" key="1">
    <citation type="submission" date="2022-01" db="EMBL/GenBank/DDBJ databases">
        <title>Jiella avicenniae sp. nov., a novel endophytic bacterium isolated from bark of Avicennia marina.</title>
        <authorList>
            <person name="Tuo L."/>
        </authorList>
    </citation>
    <scope>NUCLEOTIDE SEQUENCE</scope>
    <source>
        <strain evidence="19">CBK1P-4</strain>
    </source>
</reference>
<keyword evidence="9 10" id="KW-1208">Phospholipid metabolism</keyword>
<dbReference type="HAMAP" id="MF_00394">
    <property type="entry name" value="NAD_Glyc3P_dehydrog"/>
    <property type="match status" value="1"/>
</dbReference>
<feature type="binding site" evidence="10">
    <location>
        <position position="272"/>
    </location>
    <ligand>
        <name>NADPH</name>
        <dbReference type="ChEBI" id="CHEBI:57783"/>
    </ligand>
</feature>
<dbReference type="Gene3D" id="3.40.50.720">
    <property type="entry name" value="NAD(P)-binding Rossmann-like Domain"/>
    <property type="match status" value="1"/>
</dbReference>
<feature type="binding site" evidence="10">
    <location>
        <position position="106"/>
    </location>
    <ligand>
        <name>sn-glycerol 3-phosphate</name>
        <dbReference type="ChEBI" id="CHEBI:57597"/>
    </ligand>
</feature>
<comment type="pathway">
    <text evidence="10">Membrane lipid metabolism; glycerophospholipid metabolism.</text>
</comment>
<evidence type="ECO:0000256" key="15">
    <source>
        <dbReference type="RuleBase" id="RU000439"/>
    </source>
</evidence>
<dbReference type="GO" id="GO:0046167">
    <property type="term" value="P:glycerol-3-phosphate biosynthetic process"/>
    <property type="evidence" value="ECO:0007669"/>
    <property type="project" value="UniProtKB-UniRule"/>
</dbReference>
<feature type="binding site" evidence="10">
    <location>
        <position position="242"/>
    </location>
    <ligand>
        <name>sn-glycerol 3-phosphate</name>
        <dbReference type="ChEBI" id="CHEBI:57597"/>
    </ligand>
</feature>
<feature type="binding site" evidence="10">
    <location>
        <position position="134"/>
    </location>
    <ligand>
        <name>sn-glycerol 3-phosphate</name>
        <dbReference type="ChEBI" id="CHEBI:57597"/>
    </ligand>
</feature>
<evidence type="ECO:0000256" key="1">
    <source>
        <dbReference type="ARBA" id="ARBA00011009"/>
    </source>
</evidence>
<dbReference type="FunFam" id="3.40.50.720:FF:000019">
    <property type="entry name" value="Glycerol-3-phosphate dehydrogenase [NAD(P)+]"/>
    <property type="match status" value="1"/>
</dbReference>
<dbReference type="InterPro" id="IPR013328">
    <property type="entry name" value="6PGD_dom2"/>
</dbReference>
<comment type="similarity">
    <text evidence="1 10 14">Belongs to the NAD-dependent glycerol-3-phosphate dehydrogenase family.</text>
</comment>
<feature type="binding site" evidence="10">
    <location>
        <position position="106"/>
    </location>
    <ligand>
        <name>NADPH</name>
        <dbReference type="ChEBI" id="CHEBI:57783"/>
    </ligand>
</feature>
<feature type="binding site" evidence="10">
    <location>
        <position position="136"/>
    </location>
    <ligand>
        <name>sn-glycerol 3-phosphate</name>
        <dbReference type="ChEBI" id="CHEBI:57597"/>
    </ligand>
</feature>
<feature type="binding site" evidence="10">
    <location>
        <position position="253"/>
    </location>
    <ligand>
        <name>NADPH</name>
        <dbReference type="ChEBI" id="CHEBI:57783"/>
    </ligand>
</feature>
<feature type="binding site" evidence="12">
    <location>
        <position position="106"/>
    </location>
    <ligand>
        <name>substrate</name>
    </ligand>
</feature>
<feature type="binding site" evidence="10">
    <location>
        <position position="252"/>
    </location>
    <ligand>
        <name>sn-glycerol 3-phosphate</name>
        <dbReference type="ChEBI" id="CHEBI:57597"/>
    </ligand>
</feature>
<keyword evidence="8 10" id="KW-0594">Phospholipid biosynthesis</keyword>
<dbReference type="InterPro" id="IPR011128">
    <property type="entry name" value="G3P_DH_NAD-dep_N"/>
</dbReference>
<comment type="caution">
    <text evidence="10">Lacks conserved residue(s) required for the propagation of feature annotation.</text>
</comment>
<dbReference type="InterPro" id="IPR006168">
    <property type="entry name" value="G3P_DH_NAD-dep"/>
</dbReference>
<dbReference type="Pfam" id="PF01210">
    <property type="entry name" value="NAD_Gly3P_dh_N"/>
    <property type="match status" value="1"/>
</dbReference>
<dbReference type="PROSITE" id="PS00957">
    <property type="entry name" value="NAD_G3PDH"/>
    <property type="match status" value="1"/>
</dbReference>
<comment type="catalytic activity">
    <reaction evidence="10 15">
        <text>sn-glycerol 3-phosphate + NADP(+) = dihydroxyacetone phosphate + NADPH + H(+)</text>
        <dbReference type="Rhea" id="RHEA:11096"/>
        <dbReference type="ChEBI" id="CHEBI:15378"/>
        <dbReference type="ChEBI" id="CHEBI:57597"/>
        <dbReference type="ChEBI" id="CHEBI:57642"/>
        <dbReference type="ChEBI" id="CHEBI:57783"/>
        <dbReference type="ChEBI" id="CHEBI:58349"/>
        <dbReference type="EC" id="1.1.1.94"/>
    </reaction>
</comment>
<keyword evidence="20" id="KW-1185">Reference proteome</keyword>
<comment type="caution">
    <text evidence="19">The sequence shown here is derived from an EMBL/GenBank/DDBJ whole genome shotgun (WGS) entry which is preliminary data.</text>
</comment>
<feature type="binding site" evidence="10">
    <location>
        <position position="274"/>
    </location>
    <ligand>
        <name>NADPH</name>
        <dbReference type="ChEBI" id="CHEBI:57783"/>
    </ligand>
</feature>
<dbReference type="GO" id="GO:0051287">
    <property type="term" value="F:NAD binding"/>
    <property type="evidence" value="ECO:0007669"/>
    <property type="project" value="InterPro"/>
</dbReference>
<accession>A0A9X1P254</accession>
<evidence type="ECO:0000256" key="11">
    <source>
        <dbReference type="PIRSR" id="PIRSR000114-1"/>
    </source>
</evidence>
<gene>
    <name evidence="10" type="primary">gpsA</name>
    <name evidence="19" type="ORF">LZD57_08165</name>
</gene>
<organism evidence="19 20">
    <name type="scientific">Jiella avicenniae</name>
    <dbReference type="NCBI Taxonomy" id="2907202"/>
    <lineage>
        <taxon>Bacteria</taxon>
        <taxon>Pseudomonadati</taxon>
        <taxon>Pseudomonadota</taxon>
        <taxon>Alphaproteobacteria</taxon>
        <taxon>Hyphomicrobiales</taxon>
        <taxon>Aurantimonadaceae</taxon>
        <taxon>Jiella</taxon>
    </lineage>
</organism>
<evidence type="ECO:0000256" key="7">
    <source>
        <dbReference type="ARBA" id="ARBA00023098"/>
    </source>
</evidence>
<dbReference type="AlphaFoldDB" id="A0A9X1P254"/>
<dbReference type="SUPFAM" id="SSF51735">
    <property type="entry name" value="NAD(P)-binding Rossmann-fold domains"/>
    <property type="match status" value="1"/>
</dbReference>
<dbReference type="InterPro" id="IPR008927">
    <property type="entry name" value="6-PGluconate_DH-like_C_sf"/>
</dbReference>
<feature type="signal peptide" evidence="16">
    <location>
        <begin position="1"/>
        <end position="17"/>
    </location>
</feature>
<keyword evidence="16" id="KW-0732">Signal</keyword>
<evidence type="ECO:0000256" key="12">
    <source>
        <dbReference type="PIRSR" id="PIRSR000114-2"/>
    </source>
</evidence>
<dbReference type="Pfam" id="PF07479">
    <property type="entry name" value="NAD_Gly3P_dh_C"/>
    <property type="match status" value="1"/>
</dbReference>
<evidence type="ECO:0000256" key="10">
    <source>
        <dbReference type="HAMAP-Rule" id="MF_00394"/>
    </source>
</evidence>
<dbReference type="GO" id="GO:0047952">
    <property type="term" value="F:glycerol-3-phosphate dehydrogenase [NAD(P)+] activity"/>
    <property type="evidence" value="ECO:0007669"/>
    <property type="project" value="UniProtKB-UniRule"/>
</dbReference>
<comment type="subcellular location">
    <subcellularLocation>
        <location evidence="10">Cytoplasm</location>
    </subcellularLocation>
</comment>
<feature type="domain" description="Glycerol-3-phosphate dehydrogenase NAD-dependent C-terminal" evidence="18">
    <location>
        <begin position="178"/>
        <end position="313"/>
    </location>
</feature>
<keyword evidence="3 10" id="KW-0547">Nucleotide-binding</keyword>
<feature type="binding site" evidence="10">
    <location>
        <position position="189"/>
    </location>
    <ligand>
        <name>sn-glycerol 3-phosphate</name>
        <dbReference type="ChEBI" id="CHEBI:57597"/>
    </ligand>
</feature>
<evidence type="ECO:0000256" key="5">
    <source>
        <dbReference type="ARBA" id="ARBA00023002"/>
    </source>
</evidence>
<feature type="binding site" evidence="10">
    <location>
        <position position="12"/>
    </location>
    <ligand>
        <name>NADPH</name>
        <dbReference type="ChEBI" id="CHEBI:57783"/>
    </ligand>
</feature>
<feature type="binding site" evidence="10">
    <location>
        <position position="254"/>
    </location>
    <ligand>
        <name>sn-glycerol 3-phosphate</name>
        <dbReference type="ChEBI" id="CHEBI:57597"/>
    </ligand>
</feature>
<evidence type="ECO:0000256" key="3">
    <source>
        <dbReference type="ARBA" id="ARBA00022741"/>
    </source>
</evidence>
<evidence type="ECO:0000256" key="13">
    <source>
        <dbReference type="PIRSR" id="PIRSR000114-3"/>
    </source>
</evidence>
<feature type="binding site" evidence="13">
    <location>
        <position position="271"/>
    </location>
    <ligand>
        <name>NAD(+)</name>
        <dbReference type="ChEBI" id="CHEBI:57540"/>
    </ligand>
</feature>
<comment type="catalytic activity">
    <reaction evidence="10">
        <text>sn-glycerol 3-phosphate + NAD(+) = dihydroxyacetone phosphate + NADH + H(+)</text>
        <dbReference type="Rhea" id="RHEA:11092"/>
        <dbReference type="ChEBI" id="CHEBI:15378"/>
        <dbReference type="ChEBI" id="CHEBI:57540"/>
        <dbReference type="ChEBI" id="CHEBI:57597"/>
        <dbReference type="ChEBI" id="CHEBI:57642"/>
        <dbReference type="ChEBI" id="CHEBI:57945"/>
        <dbReference type="EC" id="1.1.1.94"/>
    </reaction>
</comment>
<evidence type="ECO:0000313" key="19">
    <source>
        <dbReference type="EMBL" id="MCE7027963.1"/>
    </source>
</evidence>
<evidence type="ECO:0000256" key="9">
    <source>
        <dbReference type="ARBA" id="ARBA00023264"/>
    </source>
</evidence>
<sequence length="326" mass="33043">MSAIAVLGAGAWGTALAALHARGGAPVRLFGRDAETIAAIETRHENPRYLPGIPLPPSIRPTTDAGEALAGANVVLLVVPAQSLAGLAATLAEALPADATLVLCAKGIERRTGRFMSDIVADALPDRLVGVLSGPSFASDVARGLPTAVTVAASDGEAADALARRLSTESFRCYASDDLRGVEAGGALKNVLALAAGVVIGRGLGASAQAALVTRGFVELRRLGEALGGRPETLMGLSGLGDLILTCSSPQSRNFAYGAALGRGEDLSGLKLAEGVFTAAIAARLAGESGIEAPIVETVAELLSGELSVDEAAQRLLMRPLKREVG</sequence>
<feature type="active site" description="Proton acceptor" evidence="10 11">
    <location>
        <position position="189"/>
    </location>
</feature>
<feature type="binding site" evidence="13">
    <location>
        <begin position="8"/>
        <end position="13"/>
    </location>
    <ligand>
        <name>NAD(+)</name>
        <dbReference type="ChEBI" id="CHEBI:57540"/>
    </ligand>
</feature>
<feature type="chain" id="PRO_5040784620" description="Glycerol-3-phosphate dehydrogenase [NAD(P)+]" evidence="16">
    <location>
        <begin position="18"/>
        <end position="326"/>
    </location>
</feature>
<dbReference type="GO" id="GO:0046168">
    <property type="term" value="P:glycerol-3-phosphate catabolic process"/>
    <property type="evidence" value="ECO:0007669"/>
    <property type="project" value="InterPro"/>
</dbReference>
<dbReference type="EC" id="1.1.1.94" evidence="10"/>
<feature type="binding site" evidence="13">
    <location>
        <position position="138"/>
    </location>
    <ligand>
        <name>NAD(+)</name>
        <dbReference type="ChEBI" id="CHEBI:57540"/>
    </ligand>
</feature>
<evidence type="ECO:0000256" key="6">
    <source>
        <dbReference type="ARBA" id="ARBA00023027"/>
    </source>
</evidence>
<dbReference type="EMBL" id="JAJUWU010000007">
    <property type="protein sequence ID" value="MCE7027963.1"/>
    <property type="molecule type" value="Genomic_DNA"/>
</dbReference>
<dbReference type="InterPro" id="IPR006109">
    <property type="entry name" value="G3P_DH_NAD-dep_C"/>
</dbReference>
<dbReference type="PANTHER" id="PTHR11728">
    <property type="entry name" value="GLYCEROL-3-PHOSPHATE DEHYDROGENASE"/>
    <property type="match status" value="1"/>
</dbReference>
<evidence type="ECO:0000256" key="14">
    <source>
        <dbReference type="RuleBase" id="RU000437"/>
    </source>
</evidence>
<evidence type="ECO:0000256" key="4">
    <source>
        <dbReference type="ARBA" id="ARBA00022857"/>
    </source>
</evidence>
<evidence type="ECO:0000313" key="20">
    <source>
        <dbReference type="Proteomes" id="UP001139035"/>
    </source>
</evidence>
<dbReference type="GO" id="GO:0005829">
    <property type="term" value="C:cytosol"/>
    <property type="evidence" value="ECO:0007669"/>
    <property type="project" value="TreeGrafter"/>
</dbReference>
<keyword evidence="2 10" id="KW-0444">Lipid biosynthesis</keyword>
<feature type="binding site" evidence="10">
    <location>
        <position position="49"/>
    </location>
    <ligand>
        <name>NADPH</name>
        <dbReference type="ChEBI" id="CHEBI:57783"/>
    </ligand>
</feature>
<feature type="binding site" evidence="10">
    <location>
        <position position="138"/>
    </location>
    <ligand>
        <name>NADPH</name>
        <dbReference type="ChEBI" id="CHEBI:57783"/>
    </ligand>
</feature>
<dbReference type="PANTHER" id="PTHR11728:SF1">
    <property type="entry name" value="GLYCEROL-3-PHOSPHATE DEHYDROGENASE [NAD(+)] 2, CHLOROPLASTIC"/>
    <property type="match status" value="1"/>
</dbReference>
<evidence type="ECO:0000256" key="2">
    <source>
        <dbReference type="ARBA" id="ARBA00022516"/>
    </source>
</evidence>
<feature type="binding site" evidence="13">
    <location>
        <position position="253"/>
    </location>
    <ligand>
        <name>NAD(+)</name>
        <dbReference type="ChEBI" id="CHEBI:57540"/>
    </ligand>
</feature>
<keyword evidence="6 10" id="KW-0520">NAD</keyword>
<dbReference type="GO" id="GO:0006650">
    <property type="term" value="P:glycerophospholipid metabolic process"/>
    <property type="evidence" value="ECO:0007669"/>
    <property type="project" value="UniProtKB-UniRule"/>
</dbReference>
<keyword evidence="5 10" id="KW-0560">Oxidoreductase</keyword>
<dbReference type="NCBIfam" id="NF000942">
    <property type="entry name" value="PRK00094.1-4"/>
    <property type="match status" value="1"/>
</dbReference>
<dbReference type="PIRSF" id="PIRSF000114">
    <property type="entry name" value="Glycerol-3-P_dh"/>
    <property type="match status" value="1"/>
</dbReference>
<feature type="domain" description="Glycerol-3-phosphate dehydrogenase NAD-dependent N-terminal" evidence="17">
    <location>
        <begin position="4"/>
        <end position="158"/>
    </location>
</feature>
<dbReference type="GO" id="GO:0005975">
    <property type="term" value="P:carbohydrate metabolic process"/>
    <property type="evidence" value="ECO:0007669"/>
    <property type="project" value="InterPro"/>
</dbReference>
<feature type="binding site" evidence="10">
    <location>
        <position position="32"/>
    </location>
    <ligand>
        <name>NADPH</name>
        <dbReference type="ChEBI" id="CHEBI:57783"/>
    </ligand>
</feature>
<protein>
    <recommendedName>
        <fullName evidence="10">Glycerol-3-phosphate dehydrogenase [NAD(P)+]</fullName>
        <ecNumber evidence="10">1.1.1.94</ecNumber>
    </recommendedName>
    <alternativeName>
        <fullName evidence="10">NAD(P)(+)-dependent glycerol-3-phosphate dehydrogenase</fullName>
    </alternativeName>
    <alternativeName>
        <fullName evidence="10">NAD(P)H-dependent dihydroxyacetone-phosphate reductase</fullName>
    </alternativeName>
</protein>
<dbReference type="NCBIfam" id="NF000940">
    <property type="entry name" value="PRK00094.1-2"/>
    <property type="match status" value="1"/>
</dbReference>
<evidence type="ECO:0000256" key="16">
    <source>
        <dbReference type="SAM" id="SignalP"/>
    </source>
</evidence>
<name>A0A9X1P254_9HYPH</name>
<feature type="binding site" evidence="12">
    <location>
        <begin position="253"/>
        <end position="254"/>
    </location>
    <ligand>
        <name>substrate</name>
    </ligand>
</feature>
<dbReference type="Proteomes" id="UP001139035">
    <property type="component" value="Unassembled WGS sequence"/>
</dbReference>
<keyword evidence="10" id="KW-0963">Cytoplasm</keyword>
<dbReference type="PRINTS" id="PR00077">
    <property type="entry name" value="GPDHDRGNASE"/>
</dbReference>
<evidence type="ECO:0000259" key="18">
    <source>
        <dbReference type="Pfam" id="PF07479"/>
    </source>
</evidence>
<keyword evidence="7 10" id="KW-0443">Lipid metabolism</keyword>
<feature type="binding site" evidence="10">
    <location>
        <position position="253"/>
    </location>
    <ligand>
        <name>sn-glycerol 3-phosphate</name>
        <dbReference type="ChEBI" id="CHEBI:57597"/>
    </ligand>
</feature>
<evidence type="ECO:0000259" key="17">
    <source>
        <dbReference type="Pfam" id="PF01210"/>
    </source>
</evidence>
<proteinExistence type="inferred from homology"/>